<organism evidence="1 2">
    <name type="scientific">Microcystis aeruginosa NIES-3807</name>
    <dbReference type="NCBI Taxonomy" id="2517785"/>
    <lineage>
        <taxon>Bacteria</taxon>
        <taxon>Bacillati</taxon>
        <taxon>Cyanobacteriota</taxon>
        <taxon>Cyanophyceae</taxon>
        <taxon>Oscillatoriophycideae</taxon>
        <taxon>Chroococcales</taxon>
        <taxon>Microcystaceae</taxon>
        <taxon>Microcystis</taxon>
    </lineage>
</organism>
<evidence type="ECO:0000313" key="1">
    <source>
        <dbReference type="EMBL" id="GCL59328.1"/>
    </source>
</evidence>
<name>A0AAD3B0Q3_MICAE</name>
<gene>
    <name evidence="1" type="ORF">NIES3807_25020</name>
</gene>
<sequence length="59" mass="6943">MSSSDKVRPLRSFNHKDIFTPNRFDMAEITMMRMAVHPTQERDDGYYSLTVAALSYYHL</sequence>
<dbReference type="EMBL" id="BJCK01000040">
    <property type="protein sequence ID" value="GCL59328.1"/>
    <property type="molecule type" value="Genomic_DNA"/>
</dbReference>
<dbReference type="AlphaFoldDB" id="A0AAD3B0Q3"/>
<comment type="caution">
    <text evidence="1">The sequence shown here is derived from an EMBL/GenBank/DDBJ whole genome shotgun (WGS) entry which is preliminary data.</text>
</comment>
<evidence type="ECO:0000313" key="2">
    <source>
        <dbReference type="Proteomes" id="UP000441080"/>
    </source>
</evidence>
<dbReference type="Proteomes" id="UP000441080">
    <property type="component" value="Unassembled WGS sequence"/>
</dbReference>
<accession>A0AAD3B0Q3</accession>
<proteinExistence type="predicted"/>
<reference evidence="1 2" key="1">
    <citation type="submission" date="2019-02" db="EMBL/GenBank/DDBJ databases">
        <title>Draft genome sequence of Arthrospira platensis NIES-3807.</title>
        <authorList>
            <person name="Yamaguchi H."/>
            <person name="Suzuki S."/>
            <person name="Kawachi M."/>
        </authorList>
    </citation>
    <scope>NUCLEOTIDE SEQUENCE [LARGE SCALE GENOMIC DNA]</scope>
    <source>
        <strain evidence="1 2">NIES-3807</strain>
    </source>
</reference>
<dbReference type="RefSeq" id="WP_159297502.1">
    <property type="nucleotide sequence ID" value="NZ_BJCK01000040.1"/>
</dbReference>
<protein>
    <submittedName>
        <fullName evidence="1">Uncharacterized protein</fullName>
    </submittedName>
</protein>